<keyword evidence="11" id="KW-0732">Signal</keyword>
<feature type="chain" id="PRO_5002124063" description="Carbohydrate sulfotransferase" evidence="11">
    <location>
        <begin position="28"/>
        <end position="405"/>
    </location>
</feature>
<organism evidence="12">
    <name type="scientific">Arion vulgaris</name>
    <dbReference type="NCBI Taxonomy" id="1028688"/>
    <lineage>
        <taxon>Eukaryota</taxon>
        <taxon>Metazoa</taxon>
        <taxon>Spiralia</taxon>
        <taxon>Lophotrochozoa</taxon>
        <taxon>Mollusca</taxon>
        <taxon>Gastropoda</taxon>
        <taxon>Heterobranchia</taxon>
        <taxon>Euthyneura</taxon>
        <taxon>Panpulmonata</taxon>
        <taxon>Eupulmonata</taxon>
        <taxon>Stylommatophora</taxon>
        <taxon>Helicina</taxon>
        <taxon>Arionoidea</taxon>
        <taxon>Arionidae</taxon>
        <taxon>Arion</taxon>
    </lineage>
</organism>
<comment type="similarity">
    <text evidence="2 9">Belongs to the sulfotransferase 2 family.</text>
</comment>
<comment type="subcellular location">
    <subcellularLocation>
        <location evidence="1 9">Golgi apparatus membrane</location>
        <topology evidence="1 9">Single-pass type II membrane protein</topology>
    </subcellularLocation>
</comment>
<evidence type="ECO:0000256" key="4">
    <source>
        <dbReference type="ARBA" id="ARBA00022692"/>
    </source>
</evidence>
<evidence type="ECO:0000256" key="2">
    <source>
        <dbReference type="ARBA" id="ARBA00006339"/>
    </source>
</evidence>
<evidence type="ECO:0000256" key="6">
    <source>
        <dbReference type="ARBA" id="ARBA00023034"/>
    </source>
</evidence>
<dbReference type="EC" id="2.8.2.-" evidence="9"/>
<evidence type="ECO:0000256" key="1">
    <source>
        <dbReference type="ARBA" id="ARBA00004323"/>
    </source>
</evidence>
<dbReference type="GO" id="GO:0008146">
    <property type="term" value="F:sulfotransferase activity"/>
    <property type="evidence" value="ECO:0007669"/>
    <property type="project" value="InterPro"/>
</dbReference>
<evidence type="ECO:0000256" key="9">
    <source>
        <dbReference type="RuleBase" id="RU364020"/>
    </source>
</evidence>
<keyword evidence="7" id="KW-0472">Membrane</keyword>
<evidence type="ECO:0000256" key="5">
    <source>
        <dbReference type="ARBA" id="ARBA00022989"/>
    </source>
</evidence>
<dbReference type="InterPro" id="IPR005331">
    <property type="entry name" value="Sulfotransferase"/>
</dbReference>
<dbReference type="InterPro" id="IPR018011">
    <property type="entry name" value="Carb_sulfotrans_8-10"/>
</dbReference>
<keyword evidence="9" id="KW-0119">Carbohydrate metabolism</keyword>
<dbReference type="PANTHER" id="PTHR12137:SF54">
    <property type="entry name" value="CARBOHYDRATE SULFOTRANSFERASE"/>
    <property type="match status" value="1"/>
</dbReference>
<dbReference type="GO" id="GO:0016051">
    <property type="term" value="P:carbohydrate biosynthetic process"/>
    <property type="evidence" value="ECO:0007669"/>
    <property type="project" value="InterPro"/>
</dbReference>
<evidence type="ECO:0000256" key="7">
    <source>
        <dbReference type="ARBA" id="ARBA00023136"/>
    </source>
</evidence>
<feature type="compositionally biased region" description="Basic and acidic residues" evidence="10">
    <location>
        <begin position="58"/>
        <end position="71"/>
    </location>
</feature>
<proteinExistence type="inferred from homology"/>
<evidence type="ECO:0000256" key="3">
    <source>
        <dbReference type="ARBA" id="ARBA00022679"/>
    </source>
</evidence>
<dbReference type="PANTHER" id="PTHR12137">
    <property type="entry name" value="CARBOHYDRATE SULFOTRANSFERASE"/>
    <property type="match status" value="1"/>
</dbReference>
<keyword evidence="4" id="KW-0812">Transmembrane</keyword>
<evidence type="ECO:0000256" key="11">
    <source>
        <dbReference type="SAM" id="SignalP"/>
    </source>
</evidence>
<dbReference type="GO" id="GO:0000139">
    <property type="term" value="C:Golgi membrane"/>
    <property type="evidence" value="ECO:0007669"/>
    <property type="project" value="UniProtKB-SubCell"/>
</dbReference>
<evidence type="ECO:0000256" key="8">
    <source>
        <dbReference type="ARBA" id="ARBA00023180"/>
    </source>
</evidence>
<accession>A0A0B7A5N4</accession>
<gene>
    <name evidence="12" type="primary">ORF99312</name>
</gene>
<feature type="signal peptide" evidence="11">
    <location>
        <begin position="1"/>
        <end position="27"/>
    </location>
</feature>
<sequence length="405" mass="46616">MPKFRVLPFRHLLLVLVLIASIGTLLTNHYKTDTDKCPCVYVTKGQLTERLAGISKDKQSQLKTRSKDKQSFTRSSIKDVQSASKLDSREVQNQSKSDSKDTQSILTLPSAIITQSHVTKHVLQTTSVPNKFQPNWWTNHTRTICKVLGMNTDQRTIQPDMLAKVLVDDVHKILYCQIAKVASTNLGKIFAIIAGKFNGTNPDDIDSNDIHFKYNKLQLHLDFFPIDEVLNKLETYFKFVFVRDPFERILSGYRNKFLKPSSSYFAYLSNKLVAKYRTNRSQTGGVTFQEFVTYLVDADRKVPMNGHWQPMHEICRPCETNYDFVGKINSLGEDVVHILEVNKLAGIMEVPKQSSSHSFHKTDLYLEQYFSQLPKPLLLSLYKMYYPDYAIFDYEVPNVILNMMK</sequence>
<dbReference type="EMBL" id="HACG01029414">
    <property type="protein sequence ID" value="CEK76279.1"/>
    <property type="molecule type" value="Transcribed_RNA"/>
</dbReference>
<keyword evidence="6 9" id="KW-0333">Golgi apparatus</keyword>
<reference evidence="12" key="1">
    <citation type="submission" date="2014-12" db="EMBL/GenBank/DDBJ databases">
        <title>Insight into the proteome of Arion vulgaris.</title>
        <authorList>
            <person name="Aradska J."/>
            <person name="Bulat T."/>
            <person name="Smidak R."/>
            <person name="Sarate P."/>
            <person name="Gangsoo J."/>
            <person name="Sialana F."/>
            <person name="Bilban M."/>
            <person name="Lubec G."/>
        </authorList>
    </citation>
    <scope>NUCLEOTIDE SEQUENCE</scope>
    <source>
        <tissue evidence="12">Skin</tissue>
    </source>
</reference>
<evidence type="ECO:0000313" key="12">
    <source>
        <dbReference type="EMBL" id="CEK76279.1"/>
    </source>
</evidence>
<keyword evidence="8 9" id="KW-0325">Glycoprotein</keyword>
<keyword evidence="3 9" id="KW-0808">Transferase</keyword>
<dbReference type="AlphaFoldDB" id="A0A0B7A5N4"/>
<name>A0A0B7A5N4_9EUPU</name>
<feature type="compositionally biased region" description="Polar residues" evidence="10">
    <location>
        <begin position="72"/>
        <end position="103"/>
    </location>
</feature>
<evidence type="ECO:0000256" key="10">
    <source>
        <dbReference type="SAM" id="MobiDB-lite"/>
    </source>
</evidence>
<keyword evidence="5" id="KW-1133">Transmembrane helix</keyword>
<dbReference type="Pfam" id="PF03567">
    <property type="entry name" value="Sulfotransfer_2"/>
    <property type="match status" value="1"/>
</dbReference>
<keyword evidence="9" id="KW-0735">Signal-anchor</keyword>
<protein>
    <recommendedName>
        <fullName evidence="9">Carbohydrate sulfotransferase</fullName>
        <ecNumber evidence="9">2.8.2.-</ecNumber>
    </recommendedName>
</protein>
<feature type="region of interest" description="Disordered" evidence="10">
    <location>
        <begin position="58"/>
        <end position="103"/>
    </location>
</feature>